<keyword evidence="8 16" id="KW-0274">FAD</keyword>
<dbReference type="Gene3D" id="3.30.465.10">
    <property type="match status" value="1"/>
</dbReference>
<feature type="active site" evidence="16">
    <location>
        <position position="294"/>
    </location>
</feature>
<evidence type="ECO:0000313" key="19">
    <source>
        <dbReference type="Proteomes" id="UP000214588"/>
    </source>
</evidence>
<proteinExistence type="inferred from homology"/>
<dbReference type="PANTHER" id="PTHR21071">
    <property type="entry name" value="UDP-N-ACETYLENOLPYRUVOYLGLUCOSAMINE REDUCTASE"/>
    <property type="match status" value="1"/>
</dbReference>
<keyword evidence="19" id="KW-1185">Reference proteome</keyword>
<evidence type="ECO:0000256" key="15">
    <source>
        <dbReference type="ARBA" id="ARBA00048914"/>
    </source>
</evidence>
<name>A0A226C033_9FIRM</name>
<keyword evidence="13 16" id="KW-0131">Cell cycle</keyword>
<gene>
    <name evidence="16" type="primary">murB</name>
    <name evidence="18" type="ORF">CDO51_06100</name>
</gene>
<comment type="cofactor">
    <cofactor evidence="1 16">
        <name>FAD</name>
        <dbReference type="ChEBI" id="CHEBI:57692"/>
    </cofactor>
</comment>
<comment type="subcellular location">
    <subcellularLocation>
        <location evidence="3 16">Cytoplasm</location>
    </subcellularLocation>
</comment>
<dbReference type="InterPro" id="IPR036635">
    <property type="entry name" value="MurB_C_sf"/>
</dbReference>
<comment type="function">
    <text evidence="2 16">Cell wall formation.</text>
</comment>
<dbReference type="OrthoDB" id="9804753at2"/>
<dbReference type="GO" id="GO:0071949">
    <property type="term" value="F:FAD binding"/>
    <property type="evidence" value="ECO:0007669"/>
    <property type="project" value="InterPro"/>
</dbReference>
<dbReference type="InterPro" id="IPR016166">
    <property type="entry name" value="FAD-bd_PCMH"/>
</dbReference>
<evidence type="ECO:0000256" key="14">
    <source>
        <dbReference type="ARBA" id="ARBA00023316"/>
    </source>
</evidence>
<evidence type="ECO:0000256" key="12">
    <source>
        <dbReference type="ARBA" id="ARBA00023002"/>
    </source>
</evidence>
<dbReference type="GO" id="GO:0005829">
    <property type="term" value="C:cytosol"/>
    <property type="evidence" value="ECO:0007669"/>
    <property type="project" value="TreeGrafter"/>
</dbReference>
<dbReference type="Proteomes" id="UP000214588">
    <property type="component" value="Unassembled WGS sequence"/>
</dbReference>
<keyword evidence="11 16" id="KW-0573">Peptidoglycan synthesis</keyword>
<keyword evidence="9 16" id="KW-0521">NADP</keyword>
<comment type="similarity">
    <text evidence="16">Belongs to the MurB family.</text>
</comment>
<dbReference type="InterPro" id="IPR016167">
    <property type="entry name" value="FAD-bd_PCMH_sub1"/>
</dbReference>
<evidence type="ECO:0000256" key="9">
    <source>
        <dbReference type="ARBA" id="ARBA00022857"/>
    </source>
</evidence>
<evidence type="ECO:0000256" key="10">
    <source>
        <dbReference type="ARBA" id="ARBA00022960"/>
    </source>
</evidence>
<dbReference type="PANTHER" id="PTHR21071:SF5">
    <property type="entry name" value="UDP-N-ACETYLENOLPYRUVOYLGLUCOSAMINE REDUCTASE"/>
    <property type="match status" value="1"/>
</dbReference>
<dbReference type="RefSeq" id="WP_089023414.1">
    <property type="nucleotide sequence ID" value="NZ_NIQC01000010.1"/>
</dbReference>
<keyword evidence="14 16" id="KW-0961">Cell wall biogenesis/degradation</keyword>
<protein>
    <recommendedName>
        <fullName evidence="16">UDP-N-acetylenolpyruvoylglucosamine reductase</fullName>
        <ecNumber evidence="16">1.3.1.98</ecNumber>
    </recommendedName>
    <alternativeName>
        <fullName evidence="16">UDP-N-acetylmuramate dehydrogenase</fullName>
    </alternativeName>
</protein>
<evidence type="ECO:0000256" key="2">
    <source>
        <dbReference type="ARBA" id="ARBA00003921"/>
    </source>
</evidence>
<dbReference type="UniPathway" id="UPA00219"/>
<dbReference type="EMBL" id="NIQC01000010">
    <property type="protein sequence ID" value="OWZ83954.1"/>
    <property type="molecule type" value="Genomic_DNA"/>
</dbReference>
<evidence type="ECO:0000256" key="1">
    <source>
        <dbReference type="ARBA" id="ARBA00001974"/>
    </source>
</evidence>
<evidence type="ECO:0000313" key="18">
    <source>
        <dbReference type="EMBL" id="OWZ83954.1"/>
    </source>
</evidence>
<dbReference type="NCBIfam" id="NF010480">
    <property type="entry name" value="PRK13905.1"/>
    <property type="match status" value="1"/>
</dbReference>
<comment type="pathway">
    <text evidence="4 16">Cell wall biogenesis; peptidoglycan biosynthesis.</text>
</comment>
<keyword evidence="12 16" id="KW-0560">Oxidoreductase</keyword>
<evidence type="ECO:0000256" key="8">
    <source>
        <dbReference type="ARBA" id="ARBA00022827"/>
    </source>
</evidence>
<dbReference type="EC" id="1.3.1.98" evidence="16"/>
<dbReference type="Gene3D" id="3.30.43.10">
    <property type="entry name" value="Uridine Diphospho-n-acetylenolpyruvylglucosamine Reductase, domain 2"/>
    <property type="match status" value="1"/>
</dbReference>
<keyword evidence="7 16" id="KW-0285">Flavoprotein</keyword>
<dbReference type="SUPFAM" id="SSF56176">
    <property type="entry name" value="FAD-binding/transporter-associated domain-like"/>
    <property type="match status" value="1"/>
</dbReference>
<dbReference type="HAMAP" id="MF_00037">
    <property type="entry name" value="MurB"/>
    <property type="match status" value="1"/>
</dbReference>
<keyword evidence="6 16" id="KW-0132">Cell division</keyword>
<evidence type="ECO:0000256" key="7">
    <source>
        <dbReference type="ARBA" id="ARBA00022630"/>
    </source>
</evidence>
<dbReference type="InterPro" id="IPR036318">
    <property type="entry name" value="FAD-bd_PCMH-like_sf"/>
</dbReference>
<accession>A0A226C033</accession>
<dbReference type="InterPro" id="IPR006094">
    <property type="entry name" value="Oxid_FAD_bind_N"/>
</dbReference>
<dbReference type="GO" id="GO:0009252">
    <property type="term" value="P:peptidoglycan biosynthetic process"/>
    <property type="evidence" value="ECO:0007669"/>
    <property type="project" value="UniProtKB-UniRule"/>
</dbReference>
<feature type="active site" evidence="16">
    <location>
        <position position="174"/>
    </location>
</feature>
<dbReference type="Pfam" id="PF02873">
    <property type="entry name" value="MurB_C"/>
    <property type="match status" value="1"/>
</dbReference>
<dbReference type="InterPro" id="IPR003170">
    <property type="entry name" value="MurB"/>
</dbReference>
<dbReference type="NCBIfam" id="TIGR00179">
    <property type="entry name" value="murB"/>
    <property type="match status" value="1"/>
</dbReference>
<keyword evidence="5 16" id="KW-0963">Cytoplasm</keyword>
<comment type="catalytic activity">
    <reaction evidence="15 16">
        <text>UDP-N-acetyl-alpha-D-muramate + NADP(+) = UDP-N-acetyl-3-O-(1-carboxyvinyl)-alpha-D-glucosamine + NADPH + H(+)</text>
        <dbReference type="Rhea" id="RHEA:12248"/>
        <dbReference type="ChEBI" id="CHEBI:15378"/>
        <dbReference type="ChEBI" id="CHEBI:57783"/>
        <dbReference type="ChEBI" id="CHEBI:58349"/>
        <dbReference type="ChEBI" id="CHEBI:68483"/>
        <dbReference type="ChEBI" id="CHEBI:70757"/>
        <dbReference type="EC" id="1.3.1.98"/>
    </reaction>
</comment>
<dbReference type="GO" id="GO:0071555">
    <property type="term" value="P:cell wall organization"/>
    <property type="evidence" value="ECO:0007669"/>
    <property type="project" value="UniProtKB-KW"/>
</dbReference>
<evidence type="ECO:0000256" key="5">
    <source>
        <dbReference type="ARBA" id="ARBA00022490"/>
    </source>
</evidence>
<dbReference type="SUPFAM" id="SSF56194">
    <property type="entry name" value="Uridine diphospho-N-Acetylenolpyruvylglucosamine reductase, MurB, C-terminal domain"/>
    <property type="match status" value="1"/>
</dbReference>
<evidence type="ECO:0000256" key="6">
    <source>
        <dbReference type="ARBA" id="ARBA00022618"/>
    </source>
</evidence>
<evidence type="ECO:0000256" key="11">
    <source>
        <dbReference type="ARBA" id="ARBA00022984"/>
    </source>
</evidence>
<dbReference type="Pfam" id="PF01565">
    <property type="entry name" value="FAD_binding_4"/>
    <property type="match status" value="1"/>
</dbReference>
<evidence type="ECO:0000256" key="3">
    <source>
        <dbReference type="ARBA" id="ARBA00004496"/>
    </source>
</evidence>
<comment type="caution">
    <text evidence="18">The sequence shown here is derived from an EMBL/GenBank/DDBJ whole genome shotgun (WGS) entry which is preliminary data.</text>
</comment>
<feature type="active site" description="Proton donor" evidence="16">
    <location>
        <position position="224"/>
    </location>
</feature>
<dbReference type="InterPro" id="IPR011601">
    <property type="entry name" value="MurB_C"/>
</dbReference>
<dbReference type="GO" id="GO:0008360">
    <property type="term" value="P:regulation of cell shape"/>
    <property type="evidence" value="ECO:0007669"/>
    <property type="project" value="UniProtKB-KW"/>
</dbReference>
<evidence type="ECO:0000256" key="16">
    <source>
        <dbReference type="HAMAP-Rule" id="MF_00037"/>
    </source>
</evidence>
<dbReference type="InterPro" id="IPR016169">
    <property type="entry name" value="FAD-bd_PCMH_sub2"/>
</dbReference>
<dbReference type="PROSITE" id="PS51387">
    <property type="entry name" value="FAD_PCMH"/>
    <property type="match status" value="1"/>
</dbReference>
<evidence type="ECO:0000256" key="13">
    <source>
        <dbReference type="ARBA" id="ARBA00023306"/>
    </source>
</evidence>
<keyword evidence="10 16" id="KW-0133">Cell shape</keyword>
<feature type="domain" description="FAD-binding PCMH-type" evidence="17">
    <location>
        <begin position="30"/>
        <end position="195"/>
    </location>
</feature>
<dbReference type="GO" id="GO:0008762">
    <property type="term" value="F:UDP-N-acetylmuramate dehydrogenase activity"/>
    <property type="evidence" value="ECO:0007669"/>
    <property type="project" value="UniProtKB-UniRule"/>
</dbReference>
<dbReference type="AlphaFoldDB" id="A0A226C033"/>
<reference evidence="18 19" key="1">
    <citation type="submission" date="2017-06" db="EMBL/GenBank/DDBJ databases">
        <title>Draft Genome Sequence of Natranaerobius trueperi halophilic, alkalithermophilic bacteria from soda lakes.</title>
        <authorList>
            <person name="Zhao B."/>
        </authorList>
    </citation>
    <scope>NUCLEOTIDE SEQUENCE [LARGE SCALE GENOMIC DNA]</scope>
    <source>
        <strain evidence="18 19">DSM 18760</strain>
    </source>
</reference>
<dbReference type="GO" id="GO:0051301">
    <property type="term" value="P:cell division"/>
    <property type="evidence" value="ECO:0007669"/>
    <property type="project" value="UniProtKB-KW"/>
</dbReference>
<organism evidence="18 19">
    <name type="scientific">Natranaerobius trueperi</name>
    <dbReference type="NCBI Taxonomy" id="759412"/>
    <lineage>
        <taxon>Bacteria</taxon>
        <taxon>Bacillati</taxon>
        <taxon>Bacillota</taxon>
        <taxon>Clostridia</taxon>
        <taxon>Natranaerobiales</taxon>
        <taxon>Natranaerobiaceae</taxon>
        <taxon>Natranaerobius</taxon>
    </lineage>
</organism>
<sequence length="299" mass="32560">MSDIINQLKKGIAEDNIKINHSLASYTTFKIGGPADIFLSPSKIEEIEWALEVAKKEDINYYVLGNGSNVLIDDQGLRGMVIYLGENYTDVKVNGTNITAQSGVSLKELSLLALENNLTGLEFAVGIPGTLGGGVYMNAGAYGGQLGDAIEEVVCIVQGNIKTYQKDSIEFGYRSSTFQKEGAVILEGVVSLDKDKHTEIKKLMDDFTQRREDKQPVEMASAGSVFKRPEGYYAGKLIQDSGLKGHKIGGAQVSTKHCGFIVNIGNASSNDVKKMIQYIQQTVKAKFGVSLERELRYLG</sequence>
<evidence type="ECO:0000259" key="17">
    <source>
        <dbReference type="PROSITE" id="PS51387"/>
    </source>
</evidence>
<evidence type="ECO:0000256" key="4">
    <source>
        <dbReference type="ARBA" id="ARBA00004752"/>
    </source>
</evidence>
<dbReference type="Gene3D" id="3.90.78.10">
    <property type="entry name" value="UDP-N-acetylenolpyruvoylglucosamine reductase, C-terminal domain"/>
    <property type="match status" value="1"/>
</dbReference>